<dbReference type="Proteomes" id="UP001066327">
    <property type="component" value="Unassembled WGS sequence"/>
</dbReference>
<dbReference type="EMBL" id="JAPWIS010000049">
    <property type="protein sequence ID" value="MCZ4590420.1"/>
    <property type="molecule type" value="Genomic_DNA"/>
</dbReference>
<evidence type="ECO:0000313" key="3">
    <source>
        <dbReference type="Proteomes" id="UP001066327"/>
    </source>
</evidence>
<organism evidence="2 4">
    <name type="scientific">Rhodococcus opacus</name>
    <name type="common">Nocardia opaca</name>
    <dbReference type="NCBI Taxonomy" id="37919"/>
    <lineage>
        <taxon>Bacteria</taxon>
        <taxon>Bacillati</taxon>
        <taxon>Actinomycetota</taxon>
        <taxon>Actinomycetes</taxon>
        <taxon>Mycobacteriales</taxon>
        <taxon>Nocardiaceae</taxon>
        <taxon>Rhodococcus</taxon>
    </lineage>
</organism>
<proteinExistence type="predicted"/>
<reference evidence="2" key="2">
    <citation type="submission" date="2023-07" db="EMBL/GenBank/DDBJ databases">
        <title>Genomic analysis of Rhodococcus opacus VOC-14 with glycol ethers degradation activity.</title>
        <authorList>
            <person name="Narkevich D.A."/>
            <person name="Hlushen A.M."/>
            <person name="Akhremchuk A.E."/>
            <person name="Sikolenko M.A."/>
            <person name="Valentovich L.N."/>
        </authorList>
    </citation>
    <scope>NUCLEOTIDE SEQUENCE</scope>
    <source>
        <strain evidence="2">VOC-14</strain>
        <plasmid evidence="2">pRho-VOC14-C342</plasmid>
    </source>
</reference>
<gene>
    <name evidence="1" type="ORF">O4328_43565</name>
    <name evidence="2" type="ORF">Q5707_38455</name>
</gene>
<evidence type="ECO:0000313" key="4">
    <source>
        <dbReference type="Proteomes" id="UP001231166"/>
    </source>
</evidence>
<protein>
    <submittedName>
        <fullName evidence="2">Uncharacterized protein</fullName>
    </submittedName>
</protein>
<evidence type="ECO:0000313" key="1">
    <source>
        <dbReference type="EMBL" id="MCZ4590420.1"/>
    </source>
</evidence>
<dbReference type="RefSeq" id="WP_269593025.1">
    <property type="nucleotide sequence ID" value="NZ_CP130954.1"/>
</dbReference>
<evidence type="ECO:0000313" key="2">
    <source>
        <dbReference type="EMBL" id="WLF51250.1"/>
    </source>
</evidence>
<dbReference type="AlphaFoldDB" id="A0AAX3YQW5"/>
<dbReference type="EMBL" id="CP130954">
    <property type="protein sequence ID" value="WLF51250.1"/>
    <property type="molecule type" value="Genomic_DNA"/>
</dbReference>
<keyword evidence="2" id="KW-0614">Plasmid</keyword>
<dbReference type="Proteomes" id="UP001231166">
    <property type="component" value="Plasmid pRho-VOC14-C342"/>
</dbReference>
<accession>A0AAX3YQW5</accession>
<geneLocation type="plasmid" evidence="2 4">
    <name>pRho-VOC14-C342</name>
</geneLocation>
<keyword evidence="3" id="KW-1185">Reference proteome</keyword>
<reference evidence="1" key="1">
    <citation type="submission" date="2022-12" db="EMBL/GenBank/DDBJ databases">
        <authorList>
            <person name="Krivoruchko A.V."/>
            <person name="Elkin A."/>
        </authorList>
    </citation>
    <scope>NUCLEOTIDE SEQUENCE</scope>
    <source>
        <strain evidence="1">IEGM 249</strain>
    </source>
</reference>
<sequence length="50" mass="5492">MREQLTALSRNVIVVTEAAGEQDKPDVVDHLADVQRYLNDAAAALWDVLA</sequence>
<name>A0AAX3YQW5_RHOOP</name>